<dbReference type="EMBL" id="JADOET010000011">
    <property type="protein sequence ID" value="MBF8150758.1"/>
    <property type="molecule type" value="Genomic_DNA"/>
</dbReference>
<keyword evidence="2" id="KW-1185">Reference proteome</keyword>
<protein>
    <submittedName>
        <fullName evidence="1">Uncharacterized protein</fullName>
    </submittedName>
</protein>
<comment type="caution">
    <text evidence="1">The sequence shown here is derived from an EMBL/GenBank/DDBJ whole genome shotgun (WGS) entry which is preliminary data.</text>
</comment>
<reference evidence="1 2" key="1">
    <citation type="submission" date="2020-11" db="EMBL/GenBank/DDBJ databases">
        <title>Winogradskyella marina sp. nov., isolated from marine sediment.</title>
        <authorList>
            <person name="Bo J."/>
            <person name="Wang S."/>
            <person name="Song X."/>
            <person name="Du Z."/>
        </authorList>
    </citation>
    <scope>NUCLEOTIDE SEQUENCE [LARGE SCALE GENOMIC DNA]</scope>
    <source>
        <strain evidence="1 2">F6397</strain>
    </source>
</reference>
<name>A0ABS0EJW4_9FLAO</name>
<dbReference type="Proteomes" id="UP000611215">
    <property type="component" value="Unassembled WGS sequence"/>
</dbReference>
<evidence type="ECO:0000313" key="1">
    <source>
        <dbReference type="EMBL" id="MBF8150758.1"/>
    </source>
</evidence>
<proteinExistence type="predicted"/>
<sequence>MVGLHALTHDDDQDHALHCAICDNATINNLTPALTPDPLEFSIENTELVLYRNSTTHYEFVMSNTIATNQLLSRPPPFTL</sequence>
<evidence type="ECO:0000313" key="2">
    <source>
        <dbReference type="Proteomes" id="UP000611215"/>
    </source>
</evidence>
<accession>A0ABS0EJW4</accession>
<organism evidence="1 2">
    <name type="scientific">Winogradskyella marina</name>
    <dbReference type="NCBI Taxonomy" id="2785530"/>
    <lineage>
        <taxon>Bacteria</taxon>
        <taxon>Pseudomonadati</taxon>
        <taxon>Bacteroidota</taxon>
        <taxon>Flavobacteriia</taxon>
        <taxon>Flavobacteriales</taxon>
        <taxon>Flavobacteriaceae</taxon>
        <taxon>Winogradskyella</taxon>
    </lineage>
</organism>
<gene>
    <name evidence="1" type="ORF">ITJ86_12675</name>
</gene>
<dbReference type="RefSeq" id="WP_195872015.1">
    <property type="nucleotide sequence ID" value="NZ_JADOET010000011.1"/>
</dbReference>